<dbReference type="EMBL" id="JABFAF010000013">
    <property type="protein sequence ID" value="MBA0874014.1"/>
    <property type="molecule type" value="Genomic_DNA"/>
</dbReference>
<sequence length="235" mass="26850">DYEDVLHVLRDCLTARTIWNKLIPEGKLSKFYIGSLANWMTENLQNHLNISLDGVDWPCLFGIIAWHIWKNCNLLIFQGISYSNDKIIKFPSSWVYLRTDGSIRLDEEFAAAGGYVCDHNGGWIIGFCRYLGNCTVTEAELWGILNRLNLLLERRLEKVSIQTNSIEAVNIIQDGSSGNSNSTLLKRLLQVLKMVKQWKIQHIPREENSIADSLAKSICTRSLGLRLFEDPPLRI</sequence>
<feature type="domain" description="RNase H type-1" evidence="1">
    <location>
        <begin position="91"/>
        <end position="220"/>
    </location>
</feature>
<dbReference type="Gene3D" id="3.30.420.10">
    <property type="entry name" value="Ribonuclease H-like superfamily/Ribonuclease H"/>
    <property type="match status" value="1"/>
</dbReference>
<proteinExistence type="predicted"/>
<organism evidence="2 3">
    <name type="scientific">Gossypium schwendimanii</name>
    <name type="common">Cotton</name>
    <dbReference type="NCBI Taxonomy" id="34291"/>
    <lineage>
        <taxon>Eukaryota</taxon>
        <taxon>Viridiplantae</taxon>
        <taxon>Streptophyta</taxon>
        <taxon>Embryophyta</taxon>
        <taxon>Tracheophyta</taxon>
        <taxon>Spermatophyta</taxon>
        <taxon>Magnoliopsida</taxon>
        <taxon>eudicotyledons</taxon>
        <taxon>Gunneridae</taxon>
        <taxon>Pentapetalae</taxon>
        <taxon>rosids</taxon>
        <taxon>malvids</taxon>
        <taxon>Malvales</taxon>
        <taxon>Malvaceae</taxon>
        <taxon>Malvoideae</taxon>
        <taxon>Gossypium</taxon>
    </lineage>
</organism>
<gene>
    <name evidence="2" type="ORF">Goshw_010368</name>
</gene>
<dbReference type="PANTHER" id="PTHR47723:SF19">
    <property type="entry name" value="POLYNUCLEOTIDYL TRANSFERASE, RIBONUCLEASE H-LIKE SUPERFAMILY PROTEIN"/>
    <property type="match status" value="1"/>
</dbReference>
<evidence type="ECO:0000259" key="1">
    <source>
        <dbReference type="PROSITE" id="PS50879"/>
    </source>
</evidence>
<dbReference type="InterPro" id="IPR044730">
    <property type="entry name" value="RNase_H-like_dom_plant"/>
</dbReference>
<accession>A0A7J9MSV2</accession>
<comment type="caution">
    <text evidence="2">The sequence shown here is derived from an EMBL/GenBank/DDBJ whole genome shotgun (WGS) entry which is preliminary data.</text>
</comment>
<dbReference type="Proteomes" id="UP000593576">
    <property type="component" value="Unassembled WGS sequence"/>
</dbReference>
<dbReference type="PROSITE" id="PS50879">
    <property type="entry name" value="RNASE_H_1"/>
    <property type="match status" value="1"/>
</dbReference>
<feature type="non-terminal residue" evidence="2">
    <location>
        <position position="235"/>
    </location>
</feature>
<evidence type="ECO:0000313" key="2">
    <source>
        <dbReference type="EMBL" id="MBA0874014.1"/>
    </source>
</evidence>
<name>A0A7J9MSV2_GOSSC</name>
<dbReference type="InterPro" id="IPR036397">
    <property type="entry name" value="RNaseH_sf"/>
</dbReference>
<dbReference type="InterPro" id="IPR012337">
    <property type="entry name" value="RNaseH-like_sf"/>
</dbReference>
<protein>
    <recommendedName>
        <fullName evidence="1">RNase H type-1 domain-containing protein</fullName>
    </recommendedName>
</protein>
<dbReference type="AlphaFoldDB" id="A0A7J9MSV2"/>
<dbReference type="GO" id="GO:0003676">
    <property type="term" value="F:nucleic acid binding"/>
    <property type="evidence" value="ECO:0007669"/>
    <property type="project" value="InterPro"/>
</dbReference>
<dbReference type="PANTHER" id="PTHR47723">
    <property type="entry name" value="OS05G0353850 PROTEIN"/>
    <property type="match status" value="1"/>
</dbReference>
<dbReference type="InterPro" id="IPR002156">
    <property type="entry name" value="RNaseH_domain"/>
</dbReference>
<dbReference type="SUPFAM" id="SSF53098">
    <property type="entry name" value="Ribonuclease H-like"/>
    <property type="match status" value="1"/>
</dbReference>
<dbReference type="OrthoDB" id="984775at2759"/>
<dbReference type="GO" id="GO:0004523">
    <property type="term" value="F:RNA-DNA hybrid ribonuclease activity"/>
    <property type="evidence" value="ECO:0007669"/>
    <property type="project" value="InterPro"/>
</dbReference>
<dbReference type="Pfam" id="PF13456">
    <property type="entry name" value="RVT_3"/>
    <property type="match status" value="1"/>
</dbReference>
<evidence type="ECO:0000313" key="3">
    <source>
        <dbReference type="Proteomes" id="UP000593576"/>
    </source>
</evidence>
<reference evidence="2 3" key="1">
    <citation type="journal article" date="2019" name="Genome Biol. Evol.">
        <title>Insights into the evolution of the New World diploid cottons (Gossypium, subgenus Houzingenia) based on genome sequencing.</title>
        <authorList>
            <person name="Grover C.E."/>
            <person name="Arick M.A. 2nd"/>
            <person name="Thrash A."/>
            <person name="Conover J.L."/>
            <person name="Sanders W.S."/>
            <person name="Peterson D.G."/>
            <person name="Frelichowski J.E."/>
            <person name="Scheffler J.A."/>
            <person name="Scheffler B.E."/>
            <person name="Wendel J.F."/>
        </authorList>
    </citation>
    <scope>NUCLEOTIDE SEQUENCE [LARGE SCALE GENOMIC DNA]</scope>
    <source>
        <strain evidence="2">1</strain>
        <tissue evidence="2">Leaf</tissue>
    </source>
</reference>
<dbReference type="CDD" id="cd06222">
    <property type="entry name" value="RNase_H_like"/>
    <property type="match status" value="1"/>
</dbReference>
<keyword evidence="3" id="KW-1185">Reference proteome</keyword>
<dbReference type="InterPro" id="IPR053151">
    <property type="entry name" value="RNase_H-like"/>
</dbReference>